<proteinExistence type="predicted"/>
<gene>
    <name evidence="1" type="ORF">LCGC14_0609500</name>
</gene>
<comment type="caution">
    <text evidence="1">The sequence shown here is derived from an EMBL/GenBank/DDBJ whole genome shotgun (WGS) entry which is preliminary data.</text>
</comment>
<evidence type="ECO:0000313" key="1">
    <source>
        <dbReference type="EMBL" id="KKN52750.1"/>
    </source>
</evidence>
<dbReference type="EMBL" id="LAZR01001006">
    <property type="protein sequence ID" value="KKN52750.1"/>
    <property type="molecule type" value="Genomic_DNA"/>
</dbReference>
<name>A0A0F9R888_9ZZZZ</name>
<sequence length="92" mass="10161">MCLMRRPESCGRAGICLQPRIPKLPIPAGMGAAQTILAQVGRYPADPNDRSSQLKKLPGTALSLWDFIRATMIARLARMRSVRPPPHQGDKR</sequence>
<dbReference type="AlphaFoldDB" id="A0A0F9R888"/>
<protein>
    <submittedName>
        <fullName evidence="1">Uncharacterized protein</fullName>
    </submittedName>
</protein>
<accession>A0A0F9R888</accession>
<organism evidence="1">
    <name type="scientific">marine sediment metagenome</name>
    <dbReference type="NCBI Taxonomy" id="412755"/>
    <lineage>
        <taxon>unclassified sequences</taxon>
        <taxon>metagenomes</taxon>
        <taxon>ecological metagenomes</taxon>
    </lineage>
</organism>
<reference evidence="1" key="1">
    <citation type="journal article" date="2015" name="Nature">
        <title>Complex archaea that bridge the gap between prokaryotes and eukaryotes.</title>
        <authorList>
            <person name="Spang A."/>
            <person name="Saw J.H."/>
            <person name="Jorgensen S.L."/>
            <person name="Zaremba-Niedzwiedzka K."/>
            <person name="Martijn J."/>
            <person name="Lind A.E."/>
            <person name="van Eijk R."/>
            <person name="Schleper C."/>
            <person name="Guy L."/>
            <person name="Ettema T.J."/>
        </authorList>
    </citation>
    <scope>NUCLEOTIDE SEQUENCE</scope>
</reference>